<accession>A0A0C2IYW6</accession>
<dbReference type="AlphaFoldDB" id="A0A0C2IYW6"/>
<dbReference type="GO" id="GO:0003676">
    <property type="term" value="F:nucleic acid binding"/>
    <property type="evidence" value="ECO:0007669"/>
    <property type="project" value="InterPro"/>
</dbReference>
<dbReference type="Proteomes" id="UP000031668">
    <property type="component" value="Unassembled WGS sequence"/>
</dbReference>
<keyword evidence="3" id="KW-1185">Reference proteome</keyword>
<dbReference type="InterPro" id="IPR038717">
    <property type="entry name" value="Tc1-like_DDE_dom"/>
</dbReference>
<reference evidence="2 3" key="1">
    <citation type="journal article" date="2014" name="Genome Biol. Evol.">
        <title>The genome of the myxosporean Thelohanellus kitauei shows adaptations to nutrient acquisition within its fish host.</title>
        <authorList>
            <person name="Yang Y."/>
            <person name="Xiong J."/>
            <person name="Zhou Z."/>
            <person name="Huo F."/>
            <person name="Miao W."/>
            <person name="Ran C."/>
            <person name="Liu Y."/>
            <person name="Zhang J."/>
            <person name="Feng J."/>
            <person name="Wang M."/>
            <person name="Wang M."/>
            <person name="Wang L."/>
            <person name="Yao B."/>
        </authorList>
    </citation>
    <scope>NUCLEOTIDE SEQUENCE [LARGE SCALE GENOMIC DNA]</scope>
    <source>
        <strain evidence="2">Wuqing</strain>
    </source>
</reference>
<gene>
    <name evidence="2" type="ORF">RF11_07045</name>
</gene>
<comment type="caution">
    <text evidence="2">The sequence shown here is derived from an EMBL/GenBank/DDBJ whole genome shotgun (WGS) entry which is preliminary data.</text>
</comment>
<dbReference type="EMBL" id="JWZT01005150">
    <property type="protein sequence ID" value="KII62017.1"/>
    <property type="molecule type" value="Genomic_DNA"/>
</dbReference>
<dbReference type="Pfam" id="PF13358">
    <property type="entry name" value="DDE_3"/>
    <property type="match status" value="1"/>
</dbReference>
<feature type="domain" description="Tc1-like transposase DDE" evidence="1">
    <location>
        <begin position="23"/>
        <end position="128"/>
    </location>
</feature>
<evidence type="ECO:0000259" key="1">
    <source>
        <dbReference type="Pfam" id="PF13358"/>
    </source>
</evidence>
<dbReference type="InterPro" id="IPR036397">
    <property type="entry name" value="RNaseH_sf"/>
</dbReference>
<evidence type="ECO:0000313" key="2">
    <source>
        <dbReference type="EMBL" id="KII62017.1"/>
    </source>
</evidence>
<sequence length="169" mass="20243">MRVKKHEVLYEQRQFPISKMYGKKNISVCCPMDKSGVVYFENNHRLYNKDSFKGYTSHLMNHLERTTVGRCCFIMGNVAFHKCDTIKQEIRIRDHRVEYLPPYSPFSNPIENMFSKWKDFVKRSNGINKEQLLSCMDHRITEISVSDCDGWYRNMKEFIRRSLNREIIT</sequence>
<evidence type="ECO:0000313" key="3">
    <source>
        <dbReference type="Proteomes" id="UP000031668"/>
    </source>
</evidence>
<dbReference type="Gene3D" id="3.30.420.10">
    <property type="entry name" value="Ribonuclease H-like superfamily/Ribonuclease H"/>
    <property type="match status" value="1"/>
</dbReference>
<proteinExistence type="predicted"/>
<protein>
    <recommendedName>
        <fullName evidence="1">Tc1-like transposase DDE domain-containing protein</fullName>
    </recommendedName>
</protein>
<organism evidence="2 3">
    <name type="scientific">Thelohanellus kitauei</name>
    <name type="common">Myxosporean</name>
    <dbReference type="NCBI Taxonomy" id="669202"/>
    <lineage>
        <taxon>Eukaryota</taxon>
        <taxon>Metazoa</taxon>
        <taxon>Cnidaria</taxon>
        <taxon>Myxozoa</taxon>
        <taxon>Myxosporea</taxon>
        <taxon>Bivalvulida</taxon>
        <taxon>Platysporina</taxon>
        <taxon>Myxobolidae</taxon>
        <taxon>Thelohanellus</taxon>
    </lineage>
</organism>
<name>A0A0C2IYW6_THEKT</name>